<name>A0ABW1ZR65_9DEIO</name>
<dbReference type="Proteomes" id="UP001596317">
    <property type="component" value="Unassembled WGS sequence"/>
</dbReference>
<dbReference type="InterPro" id="IPR036188">
    <property type="entry name" value="FAD/NAD-bd_sf"/>
</dbReference>
<reference evidence="3" key="1">
    <citation type="journal article" date="2019" name="Int. J. Syst. Evol. Microbiol.">
        <title>The Global Catalogue of Microorganisms (GCM) 10K type strain sequencing project: providing services to taxonomists for standard genome sequencing and annotation.</title>
        <authorList>
            <consortium name="The Broad Institute Genomics Platform"/>
            <consortium name="The Broad Institute Genome Sequencing Center for Infectious Disease"/>
            <person name="Wu L."/>
            <person name="Ma J."/>
        </authorList>
    </citation>
    <scope>NUCLEOTIDE SEQUENCE [LARGE SCALE GENOMIC DNA]</scope>
    <source>
        <strain evidence="3">CCUG 63830</strain>
    </source>
</reference>
<dbReference type="EMBL" id="JBHSWB010000002">
    <property type="protein sequence ID" value="MFC6662826.1"/>
    <property type="molecule type" value="Genomic_DNA"/>
</dbReference>
<evidence type="ECO:0000313" key="3">
    <source>
        <dbReference type="Proteomes" id="UP001596317"/>
    </source>
</evidence>
<dbReference type="PANTHER" id="PTHR43539:SF78">
    <property type="entry name" value="FLAVIN-CONTAINING MONOOXYGENASE"/>
    <property type="match status" value="1"/>
</dbReference>
<dbReference type="PRINTS" id="PR00469">
    <property type="entry name" value="PNDRDTASEII"/>
</dbReference>
<evidence type="ECO:0000256" key="1">
    <source>
        <dbReference type="ARBA" id="ARBA00023002"/>
    </source>
</evidence>
<sequence length="182" mass="20519">MTTRLDVLVIGAGQAGLATAYHLQGHGLRFQVLEAGQRPVGAWPQHYASLKLFSPARHASLPGWPFSGDPERYPTRNEVVAYLEAYAAHFQFPIVTGAEVAQVLPDGEEFRVLSADGRIFCARAVVAATGTFRRPFMPEVPGRETFGGKCCTRWRTRNRRPSWGSGCWWWARETRRCRSRWN</sequence>
<dbReference type="SUPFAM" id="SSF51905">
    <property type="entry name" value="FAD/NAD(P)-binding domain"/>
    <property type="match status" value="1"/>
</dbReference>
<dbReference type="RefSeq" id="WP_380058754.1">
    <property type="nucleotide sequence ID" value="NZ_JBHSWB010000002.1"/>
</dbReference>
<comment type="caution">
    <text evidence="2">The sequence shown here is derived from an EMBL/GenBank/DDBJ whole genome shotgun (WGS) entry which is preliminary data.</text>
</comment>
<accession>A0ABW1ZR65</accession>
<dbReference type="InterPro" id="IPR050982">
    <property type="entry name" value="Auxin_biosynth/cation_transpt"/>
</dbReference>
<dbReference type="Pfam" id="PF13738">
    <property type="entry name" value="Pyr_redox_3"/>
    <property type="match status" value="1"/>
</dbReference>
<dbReference type="Gene3D" id="3.50.50.60">
    <property type="entry name" value="FAD/NAD(P)-binding domain"/>
    <property type="match status" value="1"/>
</dbReference>
<gene>
    <name evidence="2" type="ORF">ACFP90_22540</name>
</gene>
<keyword evidence="1" id="KW-0560">Oxidoreductase</keyword>
<keyword evidence="3" id="KW-1185">Reference proteome</keyword>
<organism evidence="2 3">
    <name type="scientific">Deinococcus multiflagellatus</name>
    <dbReference type="NCBI Taxonomy" id="1656887"/>
    <lineage>
        <taxon>Bacteria</taxon>
        <taxon>Thermotogati</taxon>
        <taxon>Deinococcota</taxon>
        <taxon>Deinococci</taxon>
        <taxon>Deinococcales</taxon>
        <taxon>Deinococcaceae</taxon>
        <taxon>Deinococcus</taxon>
    </lineage>
</organism>
<proteinExistence type="predicted"/>
<evidence type="ECO:0000313" key="2">
    <source>
        <dbReference type="EMBL" id="MFC6662826.1"/>
    </source>
</evidence>
<protein>
    <submittedName>
        <fullName evidence="2">FAD-dependent oxidoreductase</fullName>
    </submittedName>
</protein>
<dbReference type="PANTHER" id="PTHR43539">
    <property type="entry name" value="FLAVIN-BINDING MONOOXYGENASE-LIKE PROTEIN (AFU_ORTHOLOGUE AFUA_4G09220)"/>
    <property type="match status" value="1"/>
</dbReference>